<dbReference type="OrthoDB" id="338231at2759"/>
<keyword evidence="4 6" id="KW-0235">DNA replication</keyword>
<dbReference type="CDD" id="cd21692">
    <property type="entry name" value="GINS_B_Sld5"/>
    <property type="match status" value="1"/>
</dbReference>
<accession>A0A1Y1ZNL1</accession>
<dbReference type="InterPro" id="IPR031633">
    <property type="entry name" value="SLD5_C"/>
</dbReference>
<dbReference type="PANTHER" id="PTHR21206:SF0">
    <property type="entry name" value="DNA REPLICATION COMPLEX GINS PROTEIN SLD5"/>
    <property type="match status" value="1"/>
</dbReference>
<comment type="similarity">
    <text evidence="2 6">Belongs to the GINS4/SLD5 family.</text>
</comment>
<feature type="domain" description="GINS subunit" evidence="7">
    <location>
        <begin position="57"/>
        <end position="140"/>
    </location>
</feature>
<keyword evidence="5 6" id="KW-0539">Nucleus</keyword>
<feature type="domain" description="DNA replication complex GINS protein SLD5 C-terminal" evidence="8">
    <location>
        <begin position="165"/>
        <end position="218"/>
    </location>
</feature>
<evidence type="ECO:0000313" key="9">
    <source>
        <dbReference type="EMBL" id="ORY11820.1"/>
    </source>
</evidence>
<dbReference type="SUPFAM" id="SSF160059">
    <property type="entry name" value="PriA/YqbF domain"/>
    <property type="match status" value="1"/>
</dbReference>
<dbReference type="Pfam" id="PF16922">
    <property type="entry name" value="SLD5_C"/>
    <property type="match status" value="1"/>
</dbReference>
<sequence>MDIDDLLAEVDNDAVPQETRDLQELTRAWVAERVAPELLPWPDALMERVGGRIRRQIELVEDQTGNMDPKTNFKLIVIQTELERFKFLVRSFLRARIKKIDTHPLHTLSLHTSSPTLLSPSELQYLTQHQALLSQHYASSFLSQFPAQLQRLDDTAGGISMVDKPDEDAAVFCRALRDVGQVVVEGTDRRFEMVRGDVSVVRWSAVRRAVLGGDAELI</sequence>
<dbReference type="GO" id="GO:0006261">
    <property type="term" value="P:DNA-templated DNA replication"/>
    <property type="evidence" value="ECO:0007669"/>
    <property type="project" value="InterPro"/>
</dbReference>
<dbReference type="EMBL" id="MCFA01000057">
    <property type="protein sequence ID" value="ORY11820.1"/>
    <property type="molecule type" value="Genomic_DNA"/>
</dbReference>
<evidence type="ECO:0000256" key="5">
    <source>
        <dbReference type="ARBA" id="ARBA00023242"/>
    </source>
</evidence>
<protein>
    <recommendedName>
        <fullName evidence="3 6">DNA replication complex GINS protein SLD5</fullName>
    </recommendedName>
</protein>
<dbReference type="AlphaFoldDB" id="A0A1Y1ZNL1"/>
<dbReference type="GO" id="GO:0000727">
    <property type="term" value="P:double-strand break repair via break-induced replication"/>
    <property type="evidence" value="ECO:0007669"/>
    <property type="project" value="TreeGrafter"/>
</dbReference>
<gene>
    <name evidence="9" type="ORF">BCR34DRAFT_483535</name>
</gene>
<dbReference type="STRING" id="1231657.A0A1Y1ZNL1"/>
<comment type="function">
    <text evidence="6">The GINS complex plays an essential role in the initiation of DNA replication.</text>
</comment>
<reference evidence="9 10" key="1">
    <citation type="submission" date="2016-07" db="EMBL/GenBank/DDBJ databases">
        <title>Pervasive Adenine N6-methylation of Active Genes in Fungi.</title>
        <authorList>
            <consortium name="DOE Joint Genome Institute"/>
            <person name="Mondo S.J."/>
            <person name="Dannebaum R.O."/>
            <person name="Kuo R.C."/>
            <person name="Labutti K."/>
            <person name="Haridas S."/>
            <person name="Kuo A."/>
            <person name="Salamov A."/>
            <person name="Ahrendt S.R."/>
            <person name="Lipzen A."/>
            <person name="Sullivan W."/>
            <person name="Andreopoulos W.B."/>
            <person name="Clum A."/>
            <person name="Lindquist E."/>
            <person name="Daum C."/>
            <person name="Ramamoorthy G.K."/>
            <person name="Gryganskyi A."/>
            <person name="Culley D."/>
            <person name="Magnuson J.K."/>
            <person name="James T.Y."/>
            <person name="O'Malley M.A."/>
            <person name="Stajich J.E."/>
            <person name="Spatafora J.W."/>
            <person name="Visel A."/>
            <person name="Grigoriev I.V."/>
        </authorList>
    </citation>
    <scope>NUCLEOTIDE SEQUENCE [LARGE SCALE GENOMIC DNA]</scope>
    <source>
        <strain evidence="9 10">CBS 115471</strain>
    </source>
</reference>
<evidence type="ECO:0000256" key="3">
    <source>
        <dbReference type="ARBA" id="ARBA00014804"/>
    </source>
</evidence>
<evidence type="ECO:0000256" key="4">
    <source>
        <dbReference type="ARBA" id="ARBA00022705"/>
    </source>
</evidence>
<dbReference type="InterPro" id="IPR021151">
    <property type="entry name" value="GINS_A"/>
</dbReference>
<dbReference type="Pfam" id="PF05916">
    <property type="entry name" value="Sld5"/>
    <property type="match status" value="1"/>
</dbReference>
<dbReference type="InterPro" id="IPR038749">
    <property type="entry name" value="Sld5_GINS_A"/>
</dbReference>
<dbReference type="GO" id="GO:0000811">
    <property type="term" value="C:GINS complex"/>
    <property type="evidence" value="ECO:0007669"/>
    <property type="project" value="UniProtKB-UniRule"/>
</dbReference>
<dbReference type="Gene3D" id="1.20.58.1030">
    <property type="match status" value="1"/>
</dbReference>
<dbReference type="InterPro" id="IPR036224">
    <property type="entry name" value="GINS_bundle-like_dom_sf"/>
</dbReference>
<evidence type="ECO:0000259" key="8">
    <source>
        <dbReference type="Pfam" id="PF16922"/>
    </source>
</evidence>
<evidence type="ECO:0000256" key="2">
    <source>
        <dbReference type="ARBA" id="ARBA00008187"/>
    </source>
</evidence>
<dbReference type="CDD" id="cd11711">
    <property type="entry name" value="GINS_A_Sld5"/>
    <property type="match status" value="1"/>
</dbReference>
<proteinExistence type="inferred from homology"/>
<evidence type="ECO:0000256" key="1">
    <source>
        <dbReference type="ARBA" id="ARBA00004123"/>
    </source>
</evidence>
<evidence type="ECO:0000313" key="10">
    <source>
        <dbReference type="Proteomes" id="UP000193144"/>
    </source>
</evidence>
<name>A0A1Y1ZNL1_9PLEO</name>
<comment type="caution">
    <text evidence="9">The sequence shown here is derived from an EMBL/GenBank/DDBJ whole genome shotgun (WGS) entry which is preliminary data.</text>
</comment>
<dbReference type="Gene3D" id="3.40.5.60">
    <property type="match status" value="1"/>
</dbReference>
<evidence type="ECO:0000259" key="7">
    <source>
        <dbReference type="Pfam" id="PF05916"/>
    </source>
</evidence>
<dbReference type="SUPFAM" id="SSF158573">
    <property type="entry name" value="GINS helical bundle-like"/>
    <property type="match status" value="1"/>
</dbReference>
<comment type="subcellular location">
    <subcellularLocation>
        <location evidence="1 6">Nucleus</location>
    </subcellularLocation>
</comment>
<dbReference type="InterPro" id="IPR008591">
    <property type="entry name" value="GINS_Sld5"/>
</dbReference>
<dbReference type="PANTHER" id="PTHR21206">
    <property type="entry name" value="SLD5 PROTEIN"/>
    <property type="match status" value="1"/>
</dbReference>
<organism evidence="9 10">
    <name type="scientific">Clohesyomyces aquaticus</name>
    <dbReference type="NCBI Taxonomy" id="1231657"/>
    <lineage>
        <taxon>Eukaryota</taxon>
        <taxon>Fungi</taxon>
        <taxon>Dikarya</taxon>
        <taxon>Ascomycota</taxon>
        <taxon>Pezizomycotina</taxon>
        <taxon>Dothideomycetes</taxon>
        <taxon>Pleosporomycetidae</taxon>
        <taxon>Pleosporales</taxon>
        <taxon>Lindgomycetaceae</taxon>
        <taxon>Clohesyomyces</taxon>
    </lineage>
</organism>
<evidence type="ECO:0000256" key="6">
    <source>
        <dbReference type="PIRNR" id="PIRNR007764"/>
    </source>
</evidence>
<keyword evidence="10" id="KW-1185">Reference proteome</keyword>
<dbReference type="PIRSF" id="PIRSF007764">
    <property type="entry name" value="Sld5"/>
    <property type="match status" value="1"/>
</dbReference>
<dbReference type="Proteomes" id="UP000193144">
    <property type="component" value="Unassembled WGS sequence"/>
</dbReference>